<keyword evidence="13" id="KW-1185">Reference proteome</keyword>
<evidence type="ECO:0000256" key="3">
    <source>
        <dbReference type="ARBA" id="ARBA00022552"/>
    </source>
</evidence>
<dbReference type="Pfam" id="PF14622">
    <property type="entry name" value="Ribonucleas_3_3"/>
    <property type="match status" value="1"/>
</dbReference>
<dbReference type="SMART" id="SM00358">
    <property type="entry name" value="DSRM"/>
    <property type="match status" value="1"/>
</dbReference>
<dbReference type="Proteomes" id="UP001628078">
    <property type="component" value="Unassembled WGS sequence"/>
</dbReference>
<keyword evidence="6 9" id="KW-0255">Endonuclease</keyword>
<dbReference type="EC" id="3.1.26.3" evidence="9"/>
<keyword evidence="4 9" id="KW-0507">mRNA processing</keyword>
<comment type="function">
    <text evidence="9">Digests double-stranded RNA. Involved in the processing of primary rRNA transcript to yield the immediate precursors to the large and small rRNAs (23S and 16S). Processes some mRNAs, and tRNAs when they are encoded in the rRNA operon. Processes pre-crRNA and tracrRNA of type II CRISPR loci if present in the organism.</text>
</comment>
<keyword evidence="3 9" id="KW-0698">rRNA processing</keyword>
<evidence type="ECO:0000256" key="9">
    <source>
        <dbReference type="HAMAP-Rule" id="MF_00104"/>
    </source>
</evidence>
<keyword evidence="9" id="KW-0460">Magnesium</keyword>
<feature type="active site" evidence="9">
    <location>
        <position position="52"/>
    </location>
</feature>
<feature type="binding site" evidence="9">
    <location>
        <position position="121"/>
    </location>
    <ligand>
        <name>Mg(2+)</name>
        <dbReference type="ChEBI" id="CHEBI:18420"/>
    </ligand>
</feature>
<keyword evidence="9" id="KW-0963">Cytoplasm</keyword>
<keyword evidence="9" id="KW-0479">Metal-binding</keyword>
<comment type="similarity">
    <text evidence="2">Belongs to the ribonuclease III family.</text>
</comment>
<dbReference type="PROSITE" id="PS50142">
    <property type="entry name" value="RNASE_3_2"/>
    <property type="match status" value="1"/>
</dbReference>
<keyword evidence="9" id="KW-0819">tRNA processing</keyword>
<dbReference type="Gene3D" id="1.10.1520.10">
    <property type="entry name" value="Ribonuclease III domain"/>
    <property type="match status" value="1"/>
</dbReference>
<evidence type="ECO:0000256" key="5">
    <source>
        <dbReference type="ARBA" id="ARBA00022722"/>
    </source>
</evidence>
<dbReference type="InterPro" id="IPR036389">
    <property type="entry name" value="RNase_III_sf"/>
</dbReference>
<evidence type="ECO:0000256" key="4">
    <source>
        <dbReference type="ARBA" id="ARBA00022664"/>
    </source>
</evidence>
<feature type="domain" description="RNase III" evidence="11">
    <location>
        <begin position="6"/>
        <end position="135"/>
    </location>
</feature>
<evidence type="ECO:0000259" key="11">
    <source>
        <dbReference type="PROSITE" id="PS50142"/>
    </source>
</evidence>
<comment type="catalytic activity">
    <reaction evidence="1 9">
        <text>Endonucleolytic cleavage to 5'-phosphomonoester.</text>
        <dbReference type="EC" id="3.1.26.3"/>
    </reaction>
</comment>
<protein>
    <recommendedName>
        <fullName evidence="9">Ribonuclease 3</fullName>
        <ecNumber evidence="9">3.1.26.3</ecNumber>
    </recommendedName>
    <alternativeName>
        <fullName evidence="9">Ribonuclease III</fullName>
        <shortName evidence="9">RNase III</shortName>
    </alternativeName>
</protein>
<evidence type="ECO:0000256" key="2">
    <source>
        <dbReference type="ARBA" id="ARBA00010183"/>
    </source>
</evidence>
<evidence type="ECO:0000259" key="10">
    <source>
        <dbReference type="PROSITE" id="PS50137"/>
    </source>
</evidence>
<evidence type="ECO:0000256" key="7">
    <source>
        <dbReference type="ARBA" id="ARBA00022801"/>
    </source>
</evidence>
<evidence type="ECO:0000256" key="1">
    <source>
        <dbReference type="ARBA" id="ARBA00000109"/>
    </source>
</evidence>
<name>A0ABQ5JL27_9LACO</name>
<dbReference type="PANTHER" id="PTHR11207">
    <property type="entry name" value="RIBONUCLEASE III"/>
    <property type="match status" value="1"/>
</dbReference>
<dbReference type="PANTHER" id="PTHR11207:SF0">
    <property type="entry name" value="RIBONUCLEASE 3"/>
    <property type="match status" value="1"/>
</dbReference>
<dbReference type="SUPFAM" id="SSF69065">
    <property type="entry name" value="RNase III domain-like"/>
    <property type="match status" value="1"/>
</dbReference>
<dbReference type="CDD" id="cd10845">
    <property type="entry name" value="DSRM_RNAse_III_family"/>
    <property type="match status" value="1"/>
</dbReference>
<gene>
    <name evidence="9 12" type="primary">rnc</name>
    <name evidence="12" type="ORF">JCM31185_01920</name>
</gene>
<comment type="subcellular location">
    <subcellularLocation>
        <location evidence="9">Cytoplasm</location>
    </subcellularLocation>
</comment>
<dbReference type="SMART" id="SM00535">
    <property type="entry name" value="RIBOc"/>
    <property type="match status" value="1"/>
</dbReference>
<reference evidence="12 13" key="1">
    <citation type="submission" date="2022-03" db="EMBL/GenBank/DDBJ databases">
        <title>Draft genome sequence of Furfurilactobacillus curtus JCM 31185.</title>
        <authorList>
            <person name="Suzuki S."/>
            <person name="Endo A."/>
            <person name="Kajikawa A."/>
        </authorList>
    </citation>
    <scope>NUCLEOTIDE SEQUENCE [LARGE SCALE GENOMIC DNA]</scope>
    <source>
        <strain evidence="12 13">JCM 31185</strain>
    </source>
</reference>
<dbReference type="InterPro" id="IPR011907">
    <property type="entry name" value="RNase_III"/>
</dbReference>
<sequence>MIPGLQAELASQFDIHFNRPELLDEAFTQASYVNEHPHQGLKFYERIEFLGDAVLQLTVSEYIYRRYPEMPQGKLTRLRAAMVQEASFAKFALECHFDRYIRLGKGEEKEGARHRASLLCDIFESFVGALYLDQGKDAVVAFISRVIFPKLDAGWFDHAIDYKTALQEWLQRDGDVHIEYDLAAETGPENDRDFTMTVAAAGKIIGQGIGKSKKIAEQSAALQALTSLRGQQETLVDHGRDQADN</sequence>
<keyword evidence="8 9" id="KW-0694">RNA-binding</keyword>
<comment type="cofactor">
    <cofactor evidence="9">
        <name>Mg(2+)</name>
        <dbReference type="ChEBI" id="CHEBI:18420"/>
    </cofactor>
</comment>
<feature type="active site" evidence="9">
    <location>
        <position position="124"/>
    </location>
</feature>
<organism evidence="12 13">
    <name type="scientific">Furfurilactobacillus curtus</name>
    <dbReference type="NCBI Taxonomy" id="1746200"/>
    <lineage>
        <taxon>Bacteria</taxon>
        <taxon>Bacillati</taxon>
        <taxon>Bacillota</taxon>
        <taxon>Bacilli</taxon>
        <taxon>Lactobacillales</taxon>
        <taxon>Lactobacillaceae</taxon>
        <taxon>Furfurilactobacillus</taxon>
    </lineage>
</organism>
<feature type="domain" description="DRBM" evidence="10">
    <location>
        <begin position="161"/>
        <end position="230"/>
    </location>
</feature>
<dbReference type="InterPro" id="IPR000999">
    <property type="entry name" value="RNase_III_dom"/>
</dbReference>
<dbReference type="NCBIfam" id="TIGR02191">
    <property type="entry name" value="RNaseIII"/>
    <property type="match status" value="1"/>
</dbReference>
<dbReference type="CDD" id="cd00593">
    <property type="entry name" value="RIBOc"/>
    <property type="match status" value="1"/>
</dbReference>
<keyword evidence="7 9" id="KW-0378">Hydrolase</keyword>
<proteinExistence type="inferred from homology"/>
<accession>A0ABQ5JL27</accession>
<dbReference type="Pfam" id="PF00035">
    <property type="entry name" value="dsrm"/>
    <property type="match status" value="1"/>
</dbReference>
<comment type="subunit">
    <text evidence="9">Homodimer.</text>
</comment>
<dbReference type="SUPFAM" id="SSF54768">
    <property type="entry name" value="dsRNA-binding domain-like"/>
    <property type="match status" value="1"/>
</dbReference>
<comment type="caution">
    <text evidence="12">The sequence shown here is derived from an EMBL/GenBank/DDBJ whole genome shotgun (WGS) entry which is preliminary data.</text>
</comment>
<dbReference type="Gene3D" id="3.30.160.20">
    <property type="match status" value="1"/>
</dbReference>
<evidence type="ECO:0000313" key="13">
    <source>
        <dbReference type="Proteomes" id="UP001628078"/>
    </source>
</evidence>
<evidence type="ECO:0000256" key="8">
    <source>
        <dbReference type="ARBA" id="ARBA00022884"/>
    </source>
</evidence>
<dbReference type="HAMAP" id="MF_00104">
    <property type="entry name" value="RNase_III"/>
    <property type="match status" value="1"/>
</dbReference>
<dbReference type="EMBL" id="BQXO01000001">
    <property type="protein sequence ID" value="GKT04903.1"/>
    <property type="molecule type" value="Genomic_DNA"/>
</dbReference>
<dbReference type="PROSITE" id="PS50137">
    <property type="entry name" value="DS_RBD"/>
    <property type="match status" value="1"/>
</dbReference>
<dbReference type="InterPro" id="IPR014720">
    <property type="entry name" value="dsRBD_dom"/>
</dbReference>
<feature type="binding site" evidence="9">
    <location>
        <position position="124"/>
    </location>
    <ligand>
        <name>Mg(2+)</name>
        <dbReference type="ChEBI" id="CHEBI:18420"/>
    </ligand>
</feature>
<dbReference type="RefSeq" id="WP_407882170.1">
    <property type="nucleotide sequence ID" value="NZ_BQXO01000001.1"/>
</dbReference>
<keyword evidence="5 9" id="KW-0540">Nuclease</keyword>
<feature type="binding site" evidence="9">
    <location>
        <position position="48"/>
    </location>
    <ligand>
        <name>Mg(2+)</name>
        <dbReference type="ChEBI" id="CHEBI:18420"/>
    </ligand>
</feature>
<evidence type="ECO:0000313" key="12">
    <source>
        <dbReference type="EMBL" id="GKT04903.1"/>
    </source>
</evidence>
<evidence type="ECO:0000256" key="6">
    <source>
        <dbReference type="ARBA" id="ARBA00022759"/>
    </source>
</evidence>
<keyword evidence="9" id="KW-0699">rRNA-binding</keyword>